<reference evidence="2" key="1">
    <citation type="submission" date="2014-05" db="EMBL/GenBank/DDBJ databases">
        <title>The transcriptome of the halophilic microalga Tetraselmis sp. GSL018 isolated from the Great Salt Lake, Utah.</title>
        <authorList>
            <person name="Jinkerson R.E."/>
            <person name="D'Adamo S."/>
            <person name="Posewitz M.C."/>
        </authorList>
    </citation>
    <scope>NUCLEOTIDE SEQUENCE</scope>
    <source>
        <strain evidence="2">GSL018</strain>
    </source>
</reference>
<protein>
    <submittedName>
        <fullName evidence="2">Uncharacterized protein</fullName>
    </submittedName>
</protein>
<feature type="region of interest" description="Disordered" evidence="1">
    <location>
        <begin position="77"/>
        <end position="112"/>
    </location>
</feature>
<name>A0A061RUP0_9CHLO</name>
<feature type="region of interest" description="Disordered" evidence="1">
    <location>
        <begin position="25"/>
        <end position="55"/>
    </location>
</feature>
<feature type="non-terminal residue" evidence="2">
    <location>
        <position position="112"/>
    </location>
</feature>
<dbReference type="EMBL" id="GBEZ01008999">
    <property type="protein sequence ID" value="JAC76567.1"/>
    <property type="molecule type" value="Transcribed_RNA"/>
</dbReference>
<organism evidence="2">
    <name type="scientific">Tetraselmis sp. GSL018</name>
    <dbReference type="NCBI Taxonomy" id="582737"/>
    <lineage>
        <taxon>Eukaryota</taxon>
        <taxon>Viridiplantae</taxon>
        <taxon>Chlorophyta</taxon>
        <taxon>core chlorophytes</taxon>
        <taxon>Chlorodendrophyceae</taxon>
        <taxon>Chlorodendrales</taxon>
        <taxon>Chlorodendraceae</taxon>
        <taxon>Tetraselmis</taxon>
    </lineage>
</organism>
<dbReference type="AlphaFoldDB" id="A0A061RUP0"/>
<feature type="compositionally biased region" description="Basic and acidic residues" evidence="1">
    <location>
        <begin position="101"/>
        <end position="112"/>
    </location>
</feature>
<feature type="non-terminal residue" evidence="2">
    <location>
        <position position="1"/>
    </location>
</feature>
<accession>A0A061RUP0</accession>
<gene>
    <name evidence="2" type="ORF">TSPGSL018_19829</name>
</gene>
<feature type="compositionally biased region" description="Polar residues" evidence="1">
    <location>
        <begin position="42"/>
        <end position="55"/>
    </location>
</feature>
<evidence type="ECO:0000256" key="1">
    <source>
        <dbReference type="SAM" id="MobiDB-lite"/>
    </source>
</evidence>
<evidence type="ECO:0000313" key="2">
    <source>
        <dbReference type="EMBL" id="JAC76567.1"/>
    </source>
</evidence>
<sequence>RSNHDSDEPWGQMDLASHRLNGVCARLPAGPPLDSARGARQTLRTPPRQQHTSLSVDWRSAAALLPLLCPGCAASVNGHPSQSHCSPLRDLPPPNPPLNKKWKEKERQWGGI</sequence>
<proteinExistence type="predicted"/>